<protein>
    <submittedName>
        <fullName evidence="1">YaiI/YqxD family protein</fullName>
    </submittedName>
</protein>
<reference evidence="1 2" key="1">
    <citation type="submission" date="2018-09" db="EMBL/GenBank/DDBJ databases">
        <title>Evaluation of genetic relatedness and plasmid mediated virulence of Salmonella Schwarzengrund strains isolated from food and clinical sources.</title>
        <authorList>
            <person name="Khajanchi B."/>
            <person name="Yoskowitz N."/>
            <person name="Han J."/>
            <person name="Grim C."/>
            <person name="Zhao S."/>
            <person name="Wang S."/>
            <person name="Patel A."/>
            <person name="Foley S."/>
        </authorList>
    </citation>
    <scope>NUCLEOTIDE SEQUENCE [LARGE SCALE GENOMIC DNA]</scope>
    <source>
        <strain evidence="1 2">MDH-25</strain>
    </source>
</reference>
<gene>
    <name evidence="1" type="ORF">D6A15_18090</name>
</gene>
<organism evidence="1 2">
    <name type="scientific">Salmonella enterica subsp. enterica serovar Schwarzengrund</name>
    <dbReference type="NCBI Taxonomy" id="340190"/>
    <lineage>
        <taxon>Bacteria</taxon>
        <taxon>Pseudomonadati</taxon>
        <taxon>Pseudomonadota</taxon>
        <taxon>Gammaproteobacteria</taxon>
        <taxon>Enterobacterales</taxon>
        <taxon>Enterobacteriaceae</taxon>
        <taxon>Salmonella</taxon>
    </lineage>
</organism>
<sequence length="32" mass="3780">VQTGGPNTLSPRDRQHFAAELDKWWLESQRKK</sequence>
<evidence type="ECO:0000313" key="2">
    <source>
        <dbReference type="Proteomes" id="UP000283354"/>
    </source>
</evidence>
<accession>A0A6D1Q2B8</accession>
<dbReference type="EMBL" id="QZFO01000110">
    <property type="protein sequence ID" value="RJR03924.1"/>
    <property type="molecule type" value="Genomic_DNA"/>
</dbReference>
<proteinExistence type="predicted"/>
<comment type="caution">
    <text evidence="1">The sequence shown here is derived from an EMBL/GenBank/DDBJ whole genome shotgun (WGS) entry which is preliminary data.</text>
</comment>
<dbReference type="AlphaFoldDB" id="A0A6D1Q2B8"/>
<name>A0A6D1Q2B8_SALET</name>
<feature type="non-terminal residue" evidence="1">
    <location>
        <position position="1"/>
    </location>
</feature>
<dbReference type="Proteomes" id="UP000283354">
    <property type="component" value="Unassembled WGS sequence"/>
</dbReference>
<evidence type="ECO:0000313" key="1">
    <source>
        <dbReference type="EMBL" id="RJR03924.1"/>
    </source>
</evidence>